<organism evidence="1 2">
    <name type="scientific">Pistacia integerrima</name>
    <dbReference type="NCBI Taxonomy" id="434235"/>
    <lineage>
        <taxon>Eukaryota</taxon>
        <taxon>Viridiplantae</taxon>
        <taxon>Streptophyta</taxon>
        <taxon>Embryophyta</taxon>
        <taxon>Tracheophyta</taxon>
        <taxon>Spermatophyta</taxon>
        <taxon>Magnoliopsida</taxon>
        <taxon>eudicotyledons</taxon>
        <taxon>Gunneridae</taxon>
        <taxon>Pentapetalae</taxon>
        <taxon>rosids</taxon>
        <taxon>malvids</taxon>
        <taxon>Sapindales</taxon>
        <taxon>Anacardiaceae</taxon>
        <taxon>Pistacia</taxon>
    </lineage>
</organism>
<keyword evidence="2" id="KW-1185">Reference proteome</keyword>
<evidence type="ECO:0000313" key="2">
    <source>
        <dbReference type="Proteomes" id="UP001163603"/>
    </source>
</evidence>
<comment type="caution">
    <text evidence="1">The sequence shown here is derived from an EMBL/GenBank/DDBJ whole genome shotgun (WGS) entry which is preliminary data.</text>
</comment>
<gene>
    <name evidence="1" type="ORF">Pint_20052</name>
</gene>
<evidence type="ECO:0000313" key="1">
    <source>
        <dbReference type="EMBL" id="KAJ0013741.1"/>
    </source>
</evidence>
<reference evidence="2" key="1">
    <citation type="journal article" date="2023" name="G3 (Bethesda)">
        <title>Genome assembly and association tests identify interacting loci associated with vigor, precocity, and sex in interspecific pistachio rootstocks.</title>
        <authorList>
            <person name="Palmer W."/>
            <person name="Jacygrad E."/>
            <person name="Sagayaradj S."/>
            <person name="Cavanaugh K."/>
            <person name="Han R."/>
            <person name="Bertier L."/>
            <person name="Beede B."/>
            <person name="Kafkas S."/>
            <person name="Golino D."/>
            <person name="Preece J."/>
            <person name="Michelmore R."/>
        </authorList>
    </citation>
    <scope>NUCLEOTIDE SEQUENCE [LARGE SCALE GENOMIC DNA]</scope>
</reference>
<name>A0ACC0XBK5_9ROSI</name>
<dbReference type="Proteomes" id="UP001163603">
    <property type="component" value="Chromosome 13"/>
</dbReference>
<dbReference type="EMBL" id="CM047748">
    <property type="protein sequence ID" value="KAJ0013741.1"/>
    <property type="molecule type" value="Genomic_DNA"/>
</dbReference>
<accession>A0ACC0XBK5</accession>
<sequence length="134" mass="16313">MGFLLMLNLYNEKSLTLFDKHNFYDRPKLCKYDFLSSGWFLSKLDAFSNFYQEMNLWENKLRLCRFWPIYRMHPVWRHKHLGSLHNVVPDYPIGRDGISDYRFRLAYLQYQNMKFTVVVVYGNVLLLEKLTDVR</sequence>
<protein>
    <submittedName>
        <fullName evidence="1">Uncharacterized protein</fullName>
    </submittedName>
</protein>
<proteinExistence type="predicted"/>